<dbReference type="EMBL" id="HG977196">
    <property type="protein sequence ID" value="CDP80057.1"/>
    <property type="molecule type" value="Genomic_DNA"/>
</dbReference>
<reference evidence="1" key="2">
    <citation type="submission" date="2014-05" db="EMBL/GenBank/DDBJ databases">
        <title>Genome sequencing of Bartonella spp. isolated from human blood.</title>
        <authorList>
            <person name="Raoult D."/>
        </authorList>
    </citation>
    <scope>NUCLEOTIDE SEQUENCE</scope>
    <source>
        <strain evidence="1">MVT06</strain>
    </source>
</reference>
<sequence length="162" mass="19152">MVTEKHYVNTSTLVDYLSYSAVKLLDVYAMLLKVKKNSKGKSPDLLRQIDVTKKQLDEMSYALILEYRKRQEHERFLKQVLISISDQLFSLNNNFKETSRFLFQEIRTLQSQMQCFCEGREKQSLLNNQESSCSTSKIDEVIKRLQKAREKLSFENPHLFEE</sequence>
<proteinExistence type="predicted"/>
<dbReference type="AlphaFoldDB" id="A0A024LRM4"/>
<reference evidence="1" key="1">
    <citation type="submission" date="2013-11" db="EMBL/GenBank/DDBJ databases">
        <authorList>
            <person name="GENOMES U."/>
        </authorList>
    </citation>
    <scope>NUCLEOTIDE SEQUENCE</scope>
    <source>
        <strain evidence="1">MVT06</strain>
    </source>
</reference>
<organism evidence="1">
    <name type="scientific">Bartonella schoenbuchensis</name>
    <dbReference type="NCBI Taxonomy" id="165694"/>
    <lineage>
        <taxon>Bacteria</taxon>
        <taxon>Pseudomonadati</taxon>
        <taxon>Pseudomonadota</taxon>
        <taxon>Alphaproteobacteria</taxon>
        <taxon>Hyphomicrobiales</taxon>
        <taxon>Bartonellaceae</taxon>
        <taxon>Bartonella</taxon>
    </lineage>
</organism>
<evidence type="ECO:0000313" key="1">
    <source>
        <dbReference type="EMBL" id="CDP80057.1"/>
    </source>
</evidence>
<accession>A0A024LRM4</accession>
<protein>
    <submittedName>
        <fullName evidence="1">Uncharacterized protein</fullName>
    </submittedName>
</protein>
<name>A0A024LRM4_9HYPH</name>
<gene>
    <name evidence="1" type="ORF">BN1046_00970</name>
</gene>